<dbReference type="InterPro" id="IPR050679">
    <property type="entry name" value="Bact_HTH_transcr_reg"/>
</dbReference>
<feature type="domain" description="UbiC transcription regulator-associated" evidence="1">
    <location>
        <begin position="105"/>
        <end position="250"/>
    </location>
</feature>
<dbReference type="PANTHER" id="PTHR44846:SF17">
    <property type="entry name" value="GNTR-FAMILY TRANSCRIPTIONAL REGULATOR"/>
    <property type="match status" value="1"/>
</dbReference>
<organism evidence="2 3">
    <name type="scientific">Streptomyces calidiresistens</name>
    <dbReference type="NCBI Taxonomy" id="1485586"/>
    <lineage>
        <taxon>Bacteria</taxon>
        <taxon>Bacillati</taxon>
        <taxon>Actinomycetota</taxon>
        <taxon>Actinomycetes</taxon>
        <taxon>Kitasatosporales</taxon>
        <taxon>Streptomycetaceae</taxon>
        <taxon>Streptomyces</taxon>
    </lineage>
</organism>
<sequence length="260" mass="29238">MADTYLELADRLARVAQEMAPGQQFATVPEIARNYEVHRNTASRAIQHLKERGVLTGKKGGKTWVRVPPIRAVRRNTRYQVEKDLALKSEEERRGNGVSELDSGVSLSEIHEDTFEHSVVDCPAHVADFFGFPEGTKVLRRKRVRRHRQGGGSGTSVSYIPYDLASRNPELFDESREPWPGGTMHQLHTLGVEVARIDDHITASMPTDEEMELQDIPQGVPVIRVTKVSISTNGRVVEVTEIPLPADRSQLIYSTHLELW</sequence>
<keyword evidence="3" id="KW-1185">Reference proteome</keyword>
<evidence type="ECO:0000313" key="3">
    <source>
        <dbReference type="Proteomes" id="UP000530234"/>
    </source>
</evidence>
<dbReference type="InterPro" id="IPR036390">
    <property type="entry name" value="WH_DNA-bd_sf"/>
</dbReference>
<dbReference type="EMBL" id="VKHS01000116">
    <property type="protein sequence ID" value="MBB0229383.1"/>
    <property type="molecule type" value="Genomic_DNA"/>
</dbReference>
<evidence type="ECO:0000313" key="2">
    <source>
        <dbReference type="EMBL" id="MBB0229383.1"/>
    </source>
</evidence>
<protein>
    <submittedName>
        <fullName evidence="2">UTRA domain-containing protein</fullName>
    </submittedName>
</protein>
<dbReference type="InterPro" id="IPR011663">
    <property type="entry name" value="UTRA"/>
</dbReference>
<gene>
    <name evidence="2" type="ORF">FOE67_07605</name>
</gene>
<dbReference type="AlphaFoldDB" id="A0A7W3T1W8"/>
<accession>A0A7W3T1W8</accession>
<dbReference type="Proteomes" id="UP000530234">
    <property type="component" value="Unassembled WGS sequence"/>
</dbReference>
<name>A0A7W3T1W8_9ACTN</name>
<dbReference type="Pfam" id="PF07702">
    <property type="entry name" value="UTRA"/>
    <property type="match status" value="1"/>
</dbReference>
<dbReference type="Gene3D" id="3.40.1410.10">
    <property type="entry name" value="Chorismate lyase-like"/>
    <property type="match status" value="1"/>
</dbReference>
<dbReference type="SUPFAM" id="SSF64288">
    <property type="entry name" value="Chorismate lyase-like"/>
    <property type="match status" value="1"/>
</dbReference>
<proteinExistence type="predicted"/>
<dbReference type="InterPro" id="IPR028978">
    <property type="entry name" value="Chorismate_lyase_/UTRA_dom_sf"/>
</dbReference>
<dbReference type="InterPro" id="IPR036388">
    <property type="entry name" value="WH-like_DNA-bd_sf"/>
</dbReference>
<evidence type="ECO:0000259" key="1">
    <source>
        <dbReference type="SMART" id="SM00866"/>
    </source>
</evidence>
<dbReference type="SUPFAM" id="SSF46785">
    <property type="entry name" value="Winged helix' DNA-binding domain"/>
    <property type="match status" value="1"/>
</dbReference>
<dbReference type="SMART" id="SM00866">
    <property type="entry name" value="UTRA"/>
    <property type="match status" value="1"/>
</dbReference>
<dbReference type="PANTHER" id="PTHR44846">
    <property type="entry name" value="MANNOSYL-D-GLYCERATE TRANSPORT/METABOLISM SYSTEM REPRESSOR MNGR-RELATED"/>
    <property type="match status" value="1"/>
</dbReference>
<comment type="caution">
    <text evidence="2">The sequence shown here is derived from an EMBL/GenBank/DDBJ whole genome shotgun (WGS) entry which is preliminary data.</text>
</comment>
<dbReference type="GO" id="GO:0045892">
    <property type="term" value="P:negative regulation of DNA-templated transcription"/>
    <property type="evidence" value="ECO:0007669"/>
    <property type="project" value="TreeGrafter"/>
</dbReference>
<dbReference type="Gene3D" id="1.10.10.10">
    <property type="entry name" value="Winged helix-like DNA-binding domain superfamily/Winged helix DNA-binding domain"/>
    <property type="match status" value="1"/>
</dbReference>
<dbReference type="GO" id="GO:0003677">
    <property type="term" value="F:DNA binding"/>
    <property type="evidence" value="ECO:0007669"/>
    <property type="project" value="InterPro"/>
</dbReference>
<dbReference type="RefSeq" id="WP_182661817.1">
    <property type="nucleotide sequence ID" value="NZ_VKHS01000116.1"/>
</dbReference>
<reference evidence="3" key="1">
    <citation type="submission" date="2019-10" db="EMBL/GenBank/DDBJ databases">
        <title>Streptomyces sp. nov., a novel actinobacterium isolated from alkaline environment.</title>
        <authorList>
            <person name="Golinska P."/>
        </authorList>
    </citation>
    <scope>NUCLEOTIDE SEQUENCE [LARGE SCALE GENOMIC DNA]</scope>
    <source>
        <strain evidence="3">DSM 42108</strain>
    </source>
</reference>